<dbReference type="Proteomes" id="UP000808349">
    <property type="component" value="Unassembled WGS sequence"/>
</dbReference>
<dbReference type="EMBL" id="JADKFW010000021">
    <property type="protein sequence ID" value="MBK9719548.1"/>
    <property type="molecule type" value="Genomic_DNA"/>
</dbReference>
<accession>A0A9D7XJC4</accession>
<gene>
    <name evidence="1" type="ORF">IPO85_18930</name>
</gene>
<dbReference type="AlphaFoldDB" id="A0A9D7XJC4"/>
<organism evidence="1 2">
    <name type="scientific">Candidatus Defluviibacterium haderslevense</name>
    <dbReference type="NCBI Taxonomy" id="2981993"/>
    <lineage>
        <taxon>Bacteria</taxon>
        <taxon>Pseudomonadati</taxon>
        <taxon>Bacteroidota</taxon>
        <taxon>Saprospiria</taxon>
        <taxon>Saprospirales</taxon>
        <taxon>Saprospiraceae</taxon>
        <taxon>Candidatus Defluviibacterium</taxon>
    </lineage>
</organism>
<reference evidence="1 2" key="1">
    <citation type="submission" date="2020-10" db="EMBL/GenBank/DDBJ databases">
        <title>Connecting structure to function with the recovery of over 1000 high-quality activated sludge metagenome-assembled genomes encoding full-length rRNA genes using long-read sequencing.</title>
        <authorList>
            <person name="Singleton C.M."/>
            <person name="Petriglieri F."/>
            <person name="Kristensen J.M."/>
            <person name="Kirkegaard R.H."/>
            <person name="Michaelsen T.Y."/>
            <person name="Andersen M.H."/>
            <person name="Karst S.M."/>
            <person name="Dueholm M.S."/>
            <person name="Nielsen P.H."/>
            <person name="Albertsen M."/>
        </authorList>
    </citation>
    <scope>NUCLEOTIDE SEQUENCE [LARGE SCALE GENOMIC DNA]</scope>
    <source>
        <strain evidence="1">Ribe_18-Q3-R11-54_BAT3C.373</strain>
    </source>
</reference>
<proteinExistence type="predicted"/>
<evidence type="ECO:0000313" key="1">
    <source>
        <dbReference type="EMBL" id="MBK9719548.1"/>
    </source>
</evidence>
<sequence length="169" mass="20102">MKWIIKALMFLIIINGIHSCKSVSQSIYPEQTGDIDFDPQLDKKDFYLCNNKRIVQYYRVKTDYLGERKEIYKQFQTKYQFDPKYSNESGYMTFRFIVNCKGETDRFRVYEIDEHYALKHFPVPLKDQLLNIAKSLNHWIPGKAEGVAYDSYYRITIKLVNGKIESIKP</sequence>
<protein>
    <submittedName>
        <fullName evidence="1">Uncharacterized protein</fullName>
    </submittedName>
</protein>
<comment type="caution">
    <text evidence="1">The sequence shown here is derived from an EMBL/GenBank/DDBJ whole genome shotgun (WGS) entry which is preliminary data.</text>
</comment>
<name>A0A9D7XJC4_9BACT</name>
<evidence type="ECO:0000313" key="2">
    <source>
        <dbReference type="Proteomes" id="UP000808349"/>
    </source>
</evidence>